<gene>
    <name evidence="5" type="ORF">ACFSBL_02630</name>
</gene>
<proteinExistence type="predicted"/>
<keyword evidence="1" id="KW-0805">Transcription regulation</keyword>
<dbReference type="Pfam" id="PF24278">
    <property type="entry name" value="HVO_0513_N"/>
    <property type="match status" value="1"/>
</dbReference>
<comment type="caution">
    <text evidence="5">The sequence shown here is derived from an EMBL/GenBank/DDBJ whole genome shotgun (WGS) entry which is preliminary data.</text>
</comment>
<organism evidence="5 6">
    <name type="scientific">Haloarchaeobius litoreus</name>
    <dbReference type="NCBI Taxonomy" id="755306"/>
    <lineage>
        <taxon>Archaea</taxon>
        <taxon>Methanobacteriati</taxon>
        <taxon>Methanobacteriota</taxon>
        <taxon>Stenosarchaea group</taxon>
        <taxon>Halobacteria</taxon>
        <taxon>Halobacteriales</taxon>
        <taxon>Halorubellaceae</taxon>
        <taxon>Haloarchaeobius</taxon>
    </lineage>
</organism>
<dbReference type="InterPro" id="IPR007050">
    <property type="entry name" value="HTH_bacterioopsin"/>
</dbReference>
<sequence length="215" mass="23199">MKSMSVVLQYAEPALTPMHRGLCESPALDREVVLGGQSVDGVETVSSFVYGEPDAYEALLADREAVQEYDITPTEDGCFVYVRQALGPEGQSLLDAIAQDTVVVVPPIEFRSDRTMTLTLVGHGEDLRAVLDSFPDAVTVDVRRVSDGVTAHDTAVSSRQQDALRAAWELGYYEVPRRNGMEAVADELDCAVSTASELLRRAEAHAVGEVLGGDV</sequence>
<dbReference type="InterPro" id="IPR056493">
    <property type="entry name" value="HVO_0513_N"/>
</dbReference>
<keyword evidence="2" id="KW-0804">Transcription</keyword>
<evidence type="ECO:0000313" key="5">
    <source>
        <dbReference type="EMBL" id="MFD1644568.1"/>
    </source>
</evidence>
<name>A0ABD6DGG7_9EURY</name>
<feature type="domain" description="HTH bat-type" evidence="3">
    <location>
        <begin position="158"/>
        <end position="204"/>
    </location>
</feature>
<protein>
    <submittedName>
        <fullName evidence="5">Helix-turn-helix domain-containing protein</fullName>
    </submittedName>
</protein>
<keyword evidence="6" id="KW-1185">Reference proteome</keyword>
<evidence type="ECO:0000259" key="4">
    <source>
        <dbReference type="Pfam" id="PF24278"/>
    </source>
</evidence>
<evidence type="ECO:0000259" key="3">
    <source>
        <dbReference type="Pfam" id="PF04967"/>
    </source>
</evidence>
<dbReference type="EMBL" id="JBHUDO010000001">
    <property type="protein sequence ID" value="MFD1644568.1"/>
    <property type="molecule type" value="Genomic_DNA"/>
</dbReference>
<feature type="domain" description="HVO-0513-like N-terminal" evidence="4">
    <location>
        <begin position="17"/>
        <end position="146"/>
    </location>
</feature>
<evidence type="ECO:0000313" key="6">
    <source>
        <dbReference type="Proteomes" id="UP001597034"/>
    </source>
</evidence>
<dbReference type="PANTHER" id="PTHR34236">
    <property type="entry name" value="DIMETHYL SULFOXIDE REDUCTASE TRANSCRIPTIONAL ACTIVATOR"/>
    <property type="match status" value="1"/>
</dbReference>
<dbReference type="PANTHER" id="PTHR34236:SF1">
    <property type="entry name" value="DIMETHYL SULFOXIDE REDUCTASE TRANSCRIPTIONAL ACTIVATOR"/>
    <property type="match status" value="1"/>
</dbReference>
<evidence type="ECO:0000256" key="2">
    <source>
        <dbReference type="ARBA" id="ARBA00023163"/>
    </source>
</evidence>
<dbReference type="Proteomes" id="UP001597034">
    <property type="component" value="Unassembled WGS sequence"/>
</dbReference>
<accession>A0ABD6DGG7</accession>
<dbReference type="AlphaFoldDB" id="A0ABD6DGG7"/>
<evidence type="ECO:0000256" key="1">
    <source>
        <dbReference type="ARBA" id="ARBA00023015"/>
    </source>
</evidence>
<dbReference type="Pfam" id="PF04967">
    <property type="entry name" value="HTH_10"/>
    <property type="match status" value="1"/>
</dbReference>
<reference evidence="5 6" key="1">
    <citation type="journal article" date="2019" name="Int. J. Syst. Evol. Microbiol.">
        <title>The Global Catalogue of Microorganisms (GCM) 10K type strain sequencing project: providing services to taxonomists for standard genome sequencing and annotation.</title>
        <authorList>
            <consortium name="The Broad Institute Genomics Platform"/>
            <consortium name="The Broad Institute Genome Sequencing Center for Infectious Disease"/>
            <person name="Wu L."/>
            <person name="Ma J."/>
        </authorList>
    </citation>
    <scope>NUCLEOTIDE SEQUENCE [LARGE SCALE GENOMIC DNA]</scope>
    <source>
        <strain evidence="5 6">CGMCC 1.10390</strain>
    </source>
</reference>
<dbReference type="RefSeq" id="WP_256399833.1">
    <property type="nucleotide sequence ID" value="NZ_JANHJR010000002.1"/>
</dbReference>